<protein>
    <submittedName>
        <fullName evidence="1">Uncharacterized protein</fullName>
    </submittedName>
</protein>
<accession>A0A645GAT3</accession>
<name>A0A645GAT3_9ZZZZ</name>
<dbReference type="EMBL" id="VSSQ01072693">
    <property type="protein sequence ID" value="MPN24011.1"/>
    <property type="molecule type" value="Genomic_DNA"/>
</dbReference>
<proteinExistence type="predicted"/>
<gene>
    <name evidence="1" type="ORF">SDC9_171404</name>
</gene>
<sequence>MRSPCRKLSDMGIATLRAMPVQIPTAAEGTKYGGWSIPVFGWLRNGLTGCSDTHAKHVVSDRARGITSDGVTGRPSNPR</sequence>
<reference evidence="1" key="1">
    <citation type="submission" date="2019-08" db="EMBL/GenBank/DDBJ databases">
        <authorList>
            <person name="Kucharzyk K."/>
            <person name="Murdoch R.W."/>
            <person name="Higgins S."/>
            <person name="Loffler F."/>
        </authorList>
    </citation>
    <scope>NUCLEOTIDE SEQUENCE</scope>
</reference>
<comment type="caution">
    <text evidence="1">The sequence shown here is derived from an EMBL/GenBank/DDBJ whole genome shotgun (WGS) entry which is preliminary data.</text>
</comment>
<evidence type="ECO:0000313" key="1">
    <source>
        <dbReference type="EMBL" id="MPN24011.1"/>
    </source>
</evidence>
<organism evidence="1">
    <name type="scientific">bioreactor metagenome</name>
    <dbReference type="NCBI Taxonomy" id="1076179"/>
    <lineage>
        <taxon>unclassified sequences</taxon>
        <taxon>metagenomes</taxon>
        <taxon>ecological metagenomes</taxon>
    </lineage>
</organism>
<dbReference type="AlphaFoldDB" id="A0A645GAT3"/>